<proteinExistence type="predicted"/>
<dbReference type="AlphaFoldDB" id="A0A8X6S9S6"/>
<dbReference type="Proteomes" id="UP000887159">
    <property type="component" value="Unassembled WGS sequence"/>
</dbReference>
<evidence type="ECO:0000313" key="2">
    <source>
        <dbReference type="Proteomes" id="UP000887159"/>
    </source>
</evidence>
<organism evidence="1 2">
    <name type="scientific">Trichonephila clavipes</name>
    <name type="common">Golden silk orbweaver</name>
    <name type="synonym">Nephila clavipes</name>
    <dbReference type="NCBI Taxonomy" id="2585209"/>
    <lineage>
        <taxon>Eukaryota</taxon>
        <taxon>Metazoa</taxon>
        <taxon>Ecdysozoa</taxon>
        <taxon>Arthropoda</taxon>
        <taxon>Chelicerata</taxon>
        <taxon>Arachnida</taxon>
        <taxon>Araneae</taxon>
        <taxon>Araneomorphae</taxon>
        <taxon>Entelegynae</taxon>
        <taxon>Araneoidea</taxon>
        <taxon>Nephilidae</taxon>
        <taxon>Trichonephila</taxon>
    </lineage>
</organism>
<comment type="caution">
    <text evidence="1">The sequence shown here is derived from an EMBL/GenBank/DDBJ whole genome shotgun (WGS) entry which is preliminary data.</text>
</comment>
<accession>A0A8X6S9S6</accession>
<name>A0A8X6S9S6_TRICX</name>
<sequence>MILLRQALPIVNGVPDLLYHYGDPSGCPHSPSSDNKPMATCTGHFTAGGSIKFRDNRWVWVHNNRRRLTCHLTAGKAIKLIVNRRMGIHNCQRRHTFNRLFLGRGAIKIMIENWFASSESSRTTGLTVHATKVPNP</sequence>
<protein>
    <submittedName>
        <fullName evidence="1">Uncharacterized protein</fullName>
    </submittedName>
</protein>
<evidence type="ECO:0000313" key="1">
    <source>
        <dbReference type="EMBL" id="GFY09509.1"/>
    </source>
</evidence>
<dbReference type="EMBL" id="BMAU01021290">
    <property type="protein sequence ID" value="GFY09509.1"/>
    <property type="molecule type" value="Genomic_DNA"/>
</dbReference>
<gene>
    <name evidence="1" type="ORF">TNCV_4321881</name>
</gene>
<reference evidence="1" key="1">
    <citation type="submission" date="2020-08" db="EMBL/GenBank/DDBJ databases">
        <title>Multicomponent nature underlies the extraordinary mechanical properties of spider dragline silk.</title>
        <authorList>
            <person name="Kono N."/>
            <person name="Nakamura H."/>
            <person name="Mori M."/>
            <person name="Yoshida Y."/>
            <person name="Ohtoshi R."/>
            <person name="Malay A.D."/>
            <person name="Moran D.A.P."/>
            <person name="Tomita M."/>
            <person name="Numata K."/>
            <person name="Arakawa K."/>
        </authorList>
    </citation>
    <scope>NUCLEOTIDE SEQUENCE</scope>
</reference>
<keyword evidence="2" id="KW-1185">Reference proteome</keyword>